<keyword evidence="2" id="KW-0472">Membrane</keyword>
<feature type="domain" description="Phospholipid/glycerol acyltransferase" evidence="3">
    <location>
        <begin position="51"/>
        <end position="265"/>
    </location>
</feature>
<accession>A0A9P8PLZ0</accession>
<evidence type="ECO:0000313" key="5">
    <source>
        <dbReference type="Proteomes" id="UP000788993"/>
    </source>
</evidence>
<comment type="caution">
    <text evidence="4">The sequence shown here is derived from an EMBL/GenBank/DDBJ whole genome shotgun (WGS) entry which is preliminary data.</text>
</comment>
<name>A0A9P8PLZ0_9ASCO</name>
<feature type="transmembrane region" description="Helical" evidence="2">
    <location>
        <begin position="412"/>
        <end position="439"/>
    </location>
</feature>
<dbReference type="GO" id="GO:0016287">
    <property type="term" value="F:glycerone-phosphate O-acyltransferase activity"/>
    <property type="evidence" value="ECO:0007669"/>
    <property type="project" value="TreeGrafter"/>
</dbReference>
<reference evidence="4" key="2">
    <citation type="submission" date="2021-01" db="EMBL/GenBank/DDBJ databases">
        <authorList>
            <person name="Schikora-Tamarit M.A."/>
        </authorList>
    </citation>
    <scope>NUCLEOTIDE SEQUENCE</scope>
    <source>
        <strain evidence="4">NCAIM Y.01608</strain>
    </source>
</reference>
<dbReference type="GO" id="GO:0008654">
    <property type="term" value="P:phospholipid biosynthetic process"/>
    <property type="evidence" value="ECO:0007669"/>
    <property type="project" value="TreeGrafter"/>
</dbReference>
<dbReference type="InterPro" id="IPR002123">
    <property type="entry name" value="Plipid/glycerol_acylTrfase"/>
</dbReference>
<dbReference type="Proteomes" id="UP000788993">
    <property type="component" value="Unassembled WGS sequence"/>
</dbReference>
<evidence type="ECO:0000259" key="3">
    <source>
        <dbReference type="SMART" id="SM00563"/>
    </source>
</evidence>
<gene>
    <name evidence="4" type="ORF">OGATHE_001930</name>
</gene>
<keyword evidence="5" id="KW-1185">Reference proteome</keyword>
<feature type="transmembrane region" description="Helical" evidence="2">
    <location>
        <begin position="500"/>
        <end position="520"/>
    </location>
</feature>
<evidence type="ECO:0000256" key="2">
    <source>
        <dbReference type="SAM" id="Phobius"/>
    </source>
</evidence>
<dbReference type="PANTHER" id="PTHR31605">
    <property type="entry name" value="GLYCEROL-3-PHOSPHATE O-ACYLTRANSFERASE 1"/>
    <property type="match status" value="1"/>
</dbReference>
<reference evidence="4" key="1">
    <citation type="journal article" date="2021" name="Open Biol.">
        <title>Shared evolutionary footprints suggest mitochondrial oxidative damage underlies multiple complex I losses in fungi.</title>
        <authorList>
            <person name="Schikora-Tamarit M.A."/>
            <person name="Marcet-Houben M."/>
            <person name="Nosek J."/>
            <person name="Gabaldon T."/>
        </authorList>
    </citation>
    <scope>NUCLEOTIDE SEQUENCE</scope>
    <source>
        <strain evidence="4">NCAIM Y.01608</strain>
    </source>
</reference>
<dbReference type="EMBL" id="JAEUBD010000526">
    <property type="protein sequence ID" value="KAH3673950.1"/>
    <property type="molecule type" value="Genomic_DNA"/>
</dbReference>
<feature type="compositionally biased region" description="Basic and acidic residues" evidence="1">
    <location>
        <begin position="697"/>
        <end position="711"/>
    </location>
</feature>
<feature type="transmembrane region" description="Helical" evidence="2">
    <location>
        <begin position="460"/>
        <end position="480"/>
    </location>
</feature>
<dbReference type="SMART" id="SM00563">
    <property type="entry name" value="PlsC"/>
    <property type="match status" value="1"/>
</dbReference>
<proteinExistence type="predicted"/>
<dbReference type="InterPro" id="IPR052744">
    <property type="entry name" value="GPAT/DAPAT"/>
</dbReference>
<dbReference type="PANTHER" id="PTHR31605:SF0">
    <property type="entry name" value="GLYCEROL-3-PHOSPHATE O-ACYLTRANSFERASE 1"/>
    <property type="match status" value="1"/>
</dbReference>
<dbReference type="AlphaFoldDB" id="A0A9P8PLZ0"/>
<sequence length="711" mass="80661">MSPSSDWQEPSWFRKFVYDLVLWTFTVIFDCFFREIRPRGAFRLPKSGPIIFVAAPHANQFVDPIVLMGQVKNETGRRISFLIAEKSHKRKFIGLISRSQMSIPVRRAQDCLKPAAGSIKIDPENELHVFGVDTQFTKVCQTKGLIALPSSWGTAEVGEIVSDTELYLRKPFKFSSPKTTDEAKKALESGTAFKTAPRIDQSEVYHKVFEHLAHGHCLGLFSEGGSHDRPDLLPLKAGVAVMALGAMEAHPGCNVKIVPCGMNYFHPHKFRSRAVVEFGMPIEISPELVAKYSNPETSKDAIKELLETITGGLKAVTVTCPDYESLTCVQVARRLYSNNMSKHLSLQSIIEMNRRLLKGYLHYKDEPRIMELKKSILEYNEKLRIFKIPDHLVDGDRNDDTLTIFTRFVTSLVQLVVLGALALPGVILFSPVFIATKVISEKKRREALAASTVKIMARDVIATWKILVSIGFAPLLYIFYSVLGTMLMRKYYGLSDRSAFTIFCSIYLFSAMITYSALIFGDKGMDLLKSIRPLWLALVNKEGLTQLRETRRQLSMEITEVINEYGPQLFPDFNLYDYEKKLELKRLRRQERRKLQLEQLENMDSEDEYEEAKTQRLRKRRAAKRQEREQSGINAQANESLKAKLTSSVPIISNDNDNNSSVGLSSSSETDFASSGSEYEPENDTTSASKIGLVRDTIIRENRERNEKNEE</sequence>
<feature type="compositionally biased region" description="Low complexity" evidence="1">
    <location>
        <begin position="647"/>
        <end position="668"/>
    </location>
</feature>
<keyword evidence="2" id="KW-0812">Transmembrane</keyword>
<feature type="region of interest" description="Disordered" evidence="1">
    <location>
        <begin position="619"/>
        <end position="711"/>
    </location>
</feature>
<dbReference type="CDD" id="cd07992">
    <property type="entry name" value="LPLAT_AAK14816-like"/>
    <property type="match status" value="1"/>
</dbReference>
<protein>
    <recommendedName>
        <fullName evidence="3">Phospholipid/glycerol acyltransferase domain-containing protein</fullName>
    </recommendedName>
</protein>
<evidence type="ECO:0000313" key="4">
    <source>
        <dbReference type="EMBL" id="KAH3673950.1"/>
    </source>
</evidence>
<evidence type="ECO:0000256" key="1">
    <source>
        <dbReference type="SAM" id="MobiDB-lite"/>
    </source>
</evidence>
<organism evidence="4 5">
    <name type="scientific">Ogataea polymorpha</name>
    <dbReference type="NCBI Taxonomy" id="460523"/>
    <lineage>
        <taxon>Eukaryota</taxon>
        <taxon>Fungi</taxon>
        <taxon>Dikarya</taxon>
        <taxon>Ascomycota</taxon>
        <taxon>Saccharomycotina</taxon>
        <taxon>Pichiomycetes</taxon>
        <taxon>Pichiales</taxon>
        <taxon>Pichiaceae</taxon>
        <taxon>Ogataea</taxon>
    </lineage>
</organism>
<dbReference type="GO" id="GO:0004366">
    <property type="term" value="F:glycerol-3-phosphate O-acyltransferase activity"/>
    <property type="evidence" value="ECO:0007669"/>
    <property type="project" value="TreeGrafter"/>
</dbReference>
<keyword evidence="2" id="KW-1133">Transmembrane helix</keyword>